<reference evidence="8 9" key="1">
    <citation type="submission" date="2020-08" db="EMBL/GenBank/DDBJ databases">
        <title>Genomic Encyclopedia of Type Strains, Phase III (KMG-III): the genomes of soil and plant-associated and newly described type strains.</title>
        <authorList>
            <person name="Whitman W."/>
        </authorList>
    </citation>
    <scope>NUCLEOTIDE SEQUENCE [LARGE SCALE GENOMIC DNA]</scope>
    <source>
        <strain evidence="8 9">CECT 8088</strain>
    </source>
</reference>
<dbReference type="Pfam" id="PF25963">
    <property type="entry name" value="Beta-barrel_AAEA"/>
    <property type="match status" value="1"/>
</dbReference>
<dbReference type="EMBL" id="JACHXV010000012">
    <property type="protein sequence ID" value="MBB3174831.1"/>
    <property type="molecule type" value="Genomic_DNA"/>
</dbReference>
<feature type="domain" description="p-hydroxybenzoic acid efflux pump subunit AaeA-like beta-barrel" evidence="7">
    <location>
        <begin position="202"/>
        <end position="299"/>
    </location>
</feature>
<dbReference type="GO" id="GO:0016020">
    <property type="term" value="C:membrane"/>
    <property type="evidence" value="ECO:0007669"/>
    <property type="project" value="InterPro"/>
</dbReference>
<feature type="domain" description="Multidrug resistance protein MdtA-like barrel-sandwich hybrid" evidence="6">
    <location>
        <begin position="59"/>
        <end position="198"/>
    </location>
</feature>
<dbReference type="NCBIfam" id="TIGR01730">
    <property type="entry name" value="RND_mfp"/>
    <property type="match status" value="1"/>
</dbReference>
<accession>A0A839V5W1</accession>
<dbReference type="PANTHER" id="PTHR30367:SF1">
    <property type="entry name" value="MULTIDRUG RESISTANCE PROTEIN MDTN"/>
    <property type="match status" value="1"/>
</dbReference>
<comment type="caution">
    <text evidence="8">The sequence shown here is derived from an EMBL/GenBank/DDBJ whole genome shotgun (WGS) entry which is preliminary data.</text>
</comment>
<evidence type="ECO:0000313" key="9">
    <source>
        <dbReference type="Proteomes" id="UP000557688"/>
    </source>
</evidence>
<keyword evidence="4 5" id="KW-0472">Membrane</keyword>
<keyword evidence="9" id="KW-1185">Reference proteome</keyword>
<evidence type="ECO:0000259" key="7">
    <source>
        <dbReference type="Pfam" id="PF25963"/>
    </source>
</evidence>
<evidence type="ECO:0000256" key="2">
    <source>
        <dbReference type="ARBA" id="ARBA00022692"/>
    </source>
</evidence>
<organism evidence="8 9">
    <name type="scientific">Endobacter medicaginis</name>
    <dbReference type="NCBI Taxonomy" id="1181271"/>
    <lineage>
        <taxon>Bacteria</taxon>
        <taxon>Pseudomonadati</taxon>
        <taxon>Pseudomonadota</taxon>
        <taxon>Alphaproteobacteria</taxon>
        <taxon>Acetobacterales</taxon>
        <taxon>Acetobacteraceae</taxon>
        <taxon>Endobacter</taxon>
    </lineage>
</organism>
<keyword evidence="3 5" id="KW-1133">Transmembrane helix</keyword>
<evidence type="ECO:0000256" key="4">
    <source>
        <dbReference type="ARBA" id="ARBA00023136"/>
    </source>
</evidence>
<comment type="similarity">
    <text evidence="1">Belongs to the membrane fusion protein (MFP) (TC 8.A.1) family.</text>
</comment>
<dbReference type="Pfam" id="PF25917">
    <property type="entry name" value="BSH_RND"/>
    <property type="match status" value="1"/>
</dbReference>
<dbReference type="AlphaFoldDB" id="A0A839V5W1"/>
<dbReference type="InterPro" id="IPR006143">
    <property type="entry name" value="RND_pump_MFP"/>
</dbReference>
<dbReference type="SUPFAM" id="SSF111369">
    <property type="entry name" value="HlyD-like secretion proteins"/>
    <property type="match status" value="1"/>
</dbReference>
<evidence type="ECO:0000256" key="5">
    <source>
        <dbReference type="SAM" id="Phobius"/>
    </source>
</evidence>
<keyword evidence="2 5" id="KW-0812">Transmembrane</keyword>
<proteinExistence type="inferred from homology"/>
<evidence type="ECO:0000256" key="1">
    <source>
        <dbReference type="ARBA" id="ARBA00009477"/>
    </source>
</evidence>
<dbReference type="InterPro" id="IPR050393">
    <property type="entry name" value="MFP_Efflux_Pump"/>
</dbReference>
<sequence length="319" mass="33998">MSDTAPDARRSLRDLKPPAVFNFAVTVIALLAAVTLAVLAWRYYEYTPWTRDGRVRVYTVEVAPEVSGTVVDLPVTDNQFVHAGDLLFRIDPGTFSNDVTQAEGRLAAARAQAAYLGADAARNAALPDIAASAQQRQDSRGVATHAEGAALDALGALAQAQLNLKRTEIHAAVDGWVTDLLLQKGSYARAGQRAVTLVNATSFWVDGYFEETQLARIHPGNAARIVLMGAPAQPLSGRVMGIGHAIEVNNARPGVQGLPSVEPIFTWVRLAQRIPVRIALDPPPCGVVLAGGMTASVTVLDRKAANPTAPPRCDEAQER</sequence>
<dbReference type="PANTHER" id="PTHR30367">
    <property type="entry name" value="P-HYDROXYBENZOIC ACID EFFLUX PUMP SUBUNIT AAEA-RELATED"/>
    <property type="match status" value="1"/>
</dbReference>
<name>A0A839V5W1_9PROT</name>
<evidence type="ECO:0000259" key="6">
    <source>
        <dbReference type="Pfam" id="PF25917"/>
    </source>
</evidence>
<protein>
    <submittedName>
        <fullName evidence="8">Multidrug resistance efflux pump</fullName>
    </submittedName>
</protein>
<dbReference type="Proteomes" id="UP000557688">
    <property type="component" value="Unassembled WGS sequence"/>
</dbReference>
<feature type="transmembrane region" description="Helical" evidence="5">
    <location>
        <begin position="20"/>
        <end position="44"/>
    </location>
</feature>
<dbReference type="Gene3D" id="2.40.50.100">
    <property type="match status" value="1"/>
</dbReference>
<dbReference type="InterPro" id="IPR058625">
    <property type="entry name" value="MdtA-like_BSH"/>
</dbReference>
<dbReference type="InterPro" id="IPR058634">
    <property type="entry name" value="AaeA-lik-b-barrel"/>
</dbReference>
<dbReference type="RefSeq" id="WP_183275378.1">
    <property type="nucleotide sequence ID" value="NZ_JACHXV010000012.1"/>
</dbReference>
<gene>
    <name evidence="8" type="ORF">FHR90_002678</name>
</gene>
<evidence type="ECO:0000256" key="3">
    <source>
        <dbReference type="ARBA" id="ARBA00022989"/>
    </source>
</evidence>
<dbReference type="Gene3D" id="2.40.30.170">
    <property type="match status" value="1"/>
</dbReference>
<dbReference type="GO" id="GO:0022857">
    <property type="term" value="F:transmembrane transporter activity"/>
    <property type="evidence" value="ECO:0007669"/>
    <property type="project" value="InterPro"/>
</dbReference>
<evidence type="ECO:0000313" key="8">
    <source>
        <dbReference type="EMBL" id="MBB3174831.1"/>
    </source>
</evidence>